<sequence>MFVREVANLCSDRTDKKDGTKLYQVGFDPLGCAAHERRTHKECLFVTIRTNGAHPVIIVTIARLETITAAGLGSQTLRGRGTLSQVERISLKLYEKSCNRNFSKRYQQQLAF</sequence>
<proteinExistence type="predicted"/>
<evidence type="ECO:0000313" key="2">
    <source>
        <dbReference type="Proteomes" id="UP000288216"/>
    </source>
</evidence>
<organism evidence="1 2">
    <name type="scientific">Scyliorhinus torazame</name>
    <name type="common">Cloudy catshark</name>
    <name type="synonym">Catulus torazame</name>
    <dbReference type="NCBI Taxonomy" id="75743"/>
    <lineage>
        <taxon>Eukaryota</taxon>
        <taxon>Metazoa</taxon>
        <taxon>Chordata</taxon>
        <taxon>Craniata</taxon>
        <taxon>Vertebrata</taxon>
        <taxon>Chondrichthyes</taxon>
        <taxon>Elasmobranchii</taxon>
        <taxon>Galeomorphii</taxon>
        <taxon>Galeoidea</taxon>
        <taxon>Carcharhiniformes</taxon>
        <taxon>Scyliorhinidae</taxon>
        <taxon>Scyliorhinus</taxon>
    </lineage>
</organism>
<keyword evidence="2" id="KW-1185">Reference proteome</keyword>
<name>A0A401P6X6_SCYTO</name>
<gene>
    <name evidence="1" type="ORF">scyTo_0010467</name>
</gene>
<accession>A0A401P6X6</accession>
<reference evidence="1 2" key="1">
    <citation type="journal article" date="2018" name="Nat. Ecol. Evol.">
        <title>Shark genomes provide insights into elasmobranch evolution and the origin of vertebrates.</title>
        <authorList>
            <person name="Hara Y"/>
            <person name="Yamaguchi K"/>
            <person name="Onimaru K"/>
            <person name="Kadota M"/>
            <person name="Koyanagi M"/>
            <person name="Keeley SD"/>
            <person name="Tatsumi K"/>
            <person name="Tanaka K"/>
            <person name="Motone F"/>
            <person name="Kageyama Y"/>
            <person name="Nozu R"/>
            <person name="Adachi N"/>
            <person name="Nishimura O"/>
            <person name="Nakagawa R"/>
            <person name="Tanegashima C"/>
            <person name="Kiyatake I"/>
            <person name="Matsumoto R"/>
            <person name="Murakumo K"/>
            <person name="Nishida K"/>
            <person name="Terakita A"/>
            <person name="Kuratani S"/>
            <person name="Sato K"/>
            <person name="Hyodo S Kuraku.S."/>
        </authorList>
    </citation>
    <scope>NUCLEOTIDE SEQUENCE [LARGE SCALE GENOMIC DNA]</scope>
</reference>
<comment type="caution">
    <text evidence="1">The sequence shown here is derived from an EMBL/GenBank/DDBJ whole genome shotgun (WGS) entry which is preliminary data.</text>
</comment>
<protein>
    <submittedName>
        <fullName evidence="1">Uncharacterized protein</fullName>
    </submittedName>
</protein>
<dbReference type="EMBL" id="BFAA01004520">
    <property type="protein sequence ID" value="GCB68874.1"/>
    <property type="molecule type" value="Genomic_DNA"/>
</dbReference>
<dbReference type="Proteomes" id="UP000288216">
    <property type="component" value="Unassembled WGS sequence"/>
</dbReference>
<dbReference type="AlphaFoldDB" id="A0A401P6X6"/>
<evidence type="ECO:0000313" key="1">
    <source>
        <dbReference type="EMBL" id="GCB68874.1"/>
    </source>
</evidence>